<comment type="caution">
    <text evidence="9">The sequence shown here is derived from an EMBL/GenBank/DDBJ whole genome shotgun (WGS) entry which is preliminary data.</text>
</comment>
<dbReference type="PANTHER" id="PTHR11661">
    <property type="entry name" value="60S RIBOSOMAL PROTEIN L12"/>
    <property type="match status" value="1"/>
</dbReference>
<evidence type="ECO:0000259" key="8">
    <source>
        <dbReference type="Pfam" id="PF03946"/>
    </source>
</evidence>
<dbReference type="InterPro" id="IPR020784">
    <property type="entry name" value="Ribosomal_uL11_N"/>
</dbReference>
<name>X1KPC8_9ZZZZ</name>
<dbReference type="EMBL" id="BARV01006135">
    <property type="protein sequence ID" value="GAI08528.1"/>
    <property type="molecule type" value="Genomic_DNA"/>
</dbReference>
<protein>
    <recommendedName>
        <fullName evidence="10">50S ribosomal protein L11</fullName>
    </recommendedName>
</protein>
<dbReference type="NCBIfam" id="NF002232">
    <property type="entry name" value="PRK01143.1"/>
    <property type="match status" value="1"/>
</dbReference>
<keyword evidence="4" id="KW-0689">Ribosomal protein</keyword>
<dbReference type="PANTHER" id="PTHR11661:SF1">
    <property type="entry name" value="LARGE RIBOSOMAL SUBUNIT PROTEIN UL11M"/>
    <property type="match status" value="1"/>
</dbReference>
<gene>
    <name evidence="9" type="ORF">S06H3_12544</name>
</gene>
<dbReference type="Pfam" id="PF03946">
    <property type="entry name" value="Ribosomal_L11_N"/>
    <property type="match status" value="1"/>
</dbReference>
<organism evidence="9">
    <name type="scientific">marine sediment metagenome</name>
    <dbReference type="NCBI Taxonomy" id="412755"/>
    <lineage>
        <taxon>unclassified sequences</taxon>
        <taxon>metagenomes</taxon>
        <taxon>ecological metagenomes</taxon>
    </lineage>
</organism>
<dbReference type="InterPro" id="IPR000911">
    <property type="entry name" value="Ribosomal_uL11"/>
</dbReference>
<dbReference type="CDD" id="cd00349">
    <property type="entry name" value="Ribosomal_L11"/>
    <property type="match status" value="1"/>
</dbReference>
<dbReference type="InterPro" id="IPR036769">
    <property type="entry name" value="Ribosomal_uL11_C_sf"/>
</dbReference>
<dbReference type="InterPro" id="IPR020783">
    <property type="entry name" value="Ribosomal_uL11_C"/>
</dbReference>
<dbReference type="InterPro" id="IPR020785">
    <property type="entry name" value="Ribosomal_uL11_CS"/>
</dbReference>
<feature type="domain" description="Large ribosomal subunit protein uL11 C-terminal" evidence="7">
    <location>
        <begin position="67"/>
        <end position="133"/>
    </location>
</feature>
<evidence type="ECO:0000256" key="1">
    <source>
        <dbReference type="ARBA" id="ARBA00010537"/>
    </source>
</evidence>
<dbReference type="SMART" id="SM00649">
    <property type="entry name" value="RL11"/>
    <property type="match status" value="1"/>
</dbReference>
<keyword evidence="2" id="KW-0699">rRNA-binding</keyword>
<evidence type="ECO:0000313" key="9">
    <source>
        <dbReference type="EMBL" id="GAI08528.1"/>
    </source>
</evidence>
<evidence type="ECO:0000256" key="3">
    <source>
        <dbReference type="ARBA" id="ARBA00022884"/>
    </source>
</evidence>
<dbReference type="Pfam" id="PF00298">
    <property type="entry name" value="Ribosomal_L11"/>
    <property type="match status" value="1"/>
</dbReference>
<dbReference type="GO" id="GO:0003735">
    <property type="term" value="F:structural constituent of ribosome"/>
    <property type="evidence" value="ECO:0007669"/>
    <property type="project" value="InterPro"/>
</dbReference>
<dbReference type="SUPFAM" id="SSF54747">
    <property type="entry name" value="Ribosomal L11/L12e N-terminal domain"/>
    <property type="match status" value="1"/>
</dbReference>
<dbReference type="SUPFAM" id="SSF46906">
    <property type="entry name" value="Ribosomal protein L11, C-terminal domain"/>
    <property type="match status" value="1"/>
</dbReference>
<sequence>MIIKLLVDGGDMKPGPALSQKLGPLGMNIGDIISKINNATKDMKGLKVPVEVEVELSTKEFDVKVFSPPVSELLKKELGIEKGSGEQNKIQVANASIEQIILVAKTKLQNLLANDLKAAVKSVVGTCVSLGILIENKPATEVEQEIDQGKYDKQIQEEITETPEEKK</sequence>
<evidence type="ECO:0000256" key="5">
    <source>
        <dbReference type="ARBA" id="ARBA00023274"/>
    </source>
</evidence>
<feature type="region of interest" description="Disordered" evidence="6">
    <location>
        <begin position="145"/>
        <end position="167"/>
    </location>
</feature>
<comment type="similarity">
    <text evidence="1">Belongs to the universal ribosomal protein uL11 family.</text>
</comment>
<dbReference type="GO" id="GO:0070180">
    <property type="term" value="F:large ribosomal subunit rRNA binding"/>
    <property type="evidence" value="ECO:0007669"/>
    <property type="project" value="TreeGrafter"/>
</dbReference>
<proteinExistence type="inferred from homology"/>
<dbReference type="GO" id="GO:0015934">
    <property type="term" value="C:large ribosomal subunit"/>
    <property type="evidence" value="ECO:0007669"/>
    <property type="project" value="TreeGrafter"/>
</dbReference>
<keyword evidence="3" id="KW-0694">RNA-binding</keyword>
<dbReference type="Gene3D" id="3.30.1550.10">
    <property type="entry name" value="Ribosomal protein L11/L12, N-terminal domain"/>
    <property type="match status" value="1"/>
</dbReference>
<feature type="compositionally biased region" description="Basic and acidic residues" evidence="6">
    <location>
        <begin position="147"/>
        <end position="156"/>
    </location>
</feature>
<dbReference type="InterPro" id="IPR036796">
    <property type="entry name" value="Ribosomal_uL11_N_sf"/>
</dbReference>
<evidence type="ECO:0000256" key="2">
    <source>
        <dbReference type="ARBA" id="ARBA00022730"/>
    </source>
</evidence>
<keyword evidence="5" id="KW-0687">Ribonucleoprotein</keyword>
<dbReference type="HAMAP" id="MF_00736">
    <property type="entry name" value="Ribosomal_uL11"/>
    <property type="match status" value="1"/>
</dbReference>
<evidence type="ECO:0008006" key="10">
    <source>
        <dbReference type="Google" id="ProtNLM"/>
    </source>
</evidence>
<dbReference type="PROSITE" id="PS00359">
    <property type="entry name" value="RIBOSOMAL_L11"/>
    <property type="match status" value="1"/>
</dbReference>
<evidence type="ECO:0000259" key="7">
    <source>
        <dbReference type="Pfam" id="PF00298"/>
    </source>
</evidence>
<feature type="non-terminal residue" evidence="9">
    <location>
        <position position="167"/>
    </location>
</feature>
<evidence type="ECO:0000256" key="4">
    <source>
        <dbReference type="ARBA" id="ARBA00022980"/>
    </source>
</evidence>
<dbReference type="GO" id="GO:0006412">
    <property type="term" value="P:translation"/>
    <property type="evidence" value="ECO:0007669"/>
    <property type="project" value="InterPro"/>
</dbReference>
<dbReference type="AlphaFoldDB" id="X1KPC8"/>
<evidence type="ECO:0000256" key="6">
    <source>
        <dbReference type="SAM" id="MobiDB-lite"/>
    </source>
</evidence>
<reference evidence="9" key="1">
    <citation type="journal article" date="2014" name="Front. Microbiol.">
        <title>High frequency of phylogenetically diverse reductive dehalogenase-homologous genes in deep subseafloor sedimentary metagenomes.</title>
        <authorList>
            <person name="Kawai M."/>
            <person name="Futagami T."/>
            <person name="Toyoda A."/>
            <person name="Takaki Y."/>
            <person name="Nishi S."/>
            <person name="Hori S."/>
            <person name="Arai W."/>
            <person name="Tsubouchi T."/>
            <person name="Morono Y."/>
            <person name="Uchiyama I."/>
            <person name="Ito T."/>
            <person name="Fujiyama A."/>
            <person name="Inagaki F."/>
            <person name="Takami H."/>
        </authorList>
    </citation>
    <scope>NUCLEOTIDE SEQUENCE</scope>
    <source>
        <strain evidence="9">Expedition CK06-06</strain>
    </source>
</reference>
<feature type="domain" description="Large ribosomal subunit protein uL11 N-terminal" evidence="8">
    <location>
        <begin position="3"/>
        <end position="61"/>
    </location>
</feature>
<accession>X1KPC8</accession>
<feature type="compositionally biased region" description="Acidic residues" evidence="6">
    <location>
        <begin position="158"/>
        <end position="167"/>
    </location>
</feature>
<dbReference type="Gene3D" id="1.10.10.250">
    <property type="entry name" value="Ribosomal protein L11, C-terminal domain"/>
    <property type="match status" value="1"/>
</dbReference>